<organism evidence="1 2">
    <name type="scientific">Sphaerospermopsis aphanizomenoides LEGE 00250</name>
    <dbReference type="NCBI Taxonomy" id="2777972"/>
    <lineage>
        <taxon>Bacteria</taxon>
        <taxon>Bacillati</taxon>
        <taxon>Cyanobacteriota</taxon>
        <taxon>Cyanophyceae</taxon>
        <taxon>Nostocales</taxon>
        <taxon>Aphanizomenonaceae</taxon>
        <taxon>Sphaerospermopsis</taxon>
        <taxon>Sphaerospermopsis aphanizomenoides</taxon>
    </lineage>
</organism>
<evidence type="ECO:0008006" key="3">
    <source>
        <dbReference type="Google" id="ProtNLM"/>
    </source>
</evidence>
<dbReference type="InterPro" id="IPR032721">
    <property type="entry name" value="Toxin-deaminase"/>
</dbReference>
<name>A0ABR9V9J2_9CYAN</name>
<protein>
    <recommendedName>
        <fullName evidence="3">CMP/dCMP-type deaminase domain-containing protein</fullName>
    </recommendedName>
</protein>
<dbReference type="Proteomes" id="UP000606776">
    <property type="component" value="Unassembled WGS sequence"/>
</dbReference>
<dbReference type="RefSeq" id="WP_193941856.1">
    <property type="nucleotide sequence ID" value="NZ_JADEWB010000011.1"/>
</dbReference>
<evidence type="ECO:0000313" key="1">
    <source>
        <dbReference type="EMBL" id="MBE9235156.1"/>
    </source>
</evidence>
<dbReference type="Pfam" id="PF14424">
    <property type="entry name" value="Toxin-deaminase"/>
    <property type="match status" value="1"/>
</dbReference>
<reference evidence="1 2" key="1">
    <citation type="submission" date="2020-10" db="EMBL/GenBank/DDBJ databases">
        <authorList>
            <person name="Castelo-Branco R."/>
            <person name="Eusebio N."/>
            <person name="Adriana R."/>
            <person name="Vieira A."/>
            <person name="Brugerolle De Fraissinette N."/>
            <person name="Rezende De Castro R."/>
            <person name="Schneider M.P."/>
            <person name="Vasconcelos V."/>
            <person name="Leao P.N."/>
        </authorList>
    </citation>
    <scope>NUCLEOTIDE SEQUENCE [LARGE SCALE GENOMIC DNA]</scope>
    <source>
        <strain evidence="1 2">LEGE 00250</strain>
    </source>
</reference>
<dbReference type="EMBL" id="JADEWB010000011">
    <property type="protein sequence ID" value="MBE9235156.1"/>
    <property type="molecule type" value="Genomic_DNA"/>
</dbReference>
<evidence type="ECO:0000313" key="2">
    <source>
        <dbReference type="Proteomes" id="UP000606776"/>
    </source>
</evidence>
<gene>
    <name evidence="1" type="ORF">IQ227_03650</name>
</gene>
<sequence>MTNTEENFKDGEENPIKQRLRESAAQIRKILLPNKPILTQPFLRVRNNVAVAEVHIGHVSFYLEATSHYKSPIPIPEAKSNGGQFEPKVDPYAQRIMFHCYEYKLFSEIAKILEMDYNLQTEGYLYLYTERYPCISCQDVKIQFEEKFPNIKVELFWDYPYPPN</sequence>
<proteinExistence type="predicted"/>
<comment type="caution">
    <text evidence="1">The sequence shown here is derived from an EMBL/GenBank/DDBJ whole genome shotgun (WGS) entry which is preliminary data.</text>
</comment>
<keyword evidence="2" id="KW-1185">Reference proteome</keyword>
<accession>A0ABR9V9J2</accession>